<protein>
    <recommendedName>
        <fullName evidence="1">S-Me-THD-like C-terminal domain-containing protein</fullName>
    </recommendedName>
</protein>
<accession>R4YQK1</accession>
<dbReference type="Gene3D" id="2.40.390.10">
    <property type="entry name" value="CV3147-like"/>
    <property type="match status" value="1"/>
</dbReference>
<dbReference type="OrthoDB" id="7441206at2"/>
<sequence>MDKDYFYQLTSSSHLNIARLNKDVLLIQRQALNSDITLSKSDKEVWIYYKNESFLAWSPVERKTLAIAPDCINLLLSKKNGHFSSRTPLSTADISQGQHCTIWGTACSSKMRNPAIESLFQIDIQQILTAFPDDKIIINGYTNLEILNG</sequence>
<organism evidence="2 3">
    <name type="scientific">Oleispira antarctica RB-8</name>
    <dbReference type="NCBI Taxonomy" id="698738"/>
    <lineage>
        <taxon>Bacteria</taxon>
        <taxon>Pseudomonadati</taxon>
        <taxon>Pseudomonadota</taxon>
        <taxon>Gammaproteobacteria</taxon>
        <taxon>Oceanospirillales</taxon>
        <taxon>Oceanospirillaceae</taxon>
        <taxon>Oleispira</taxon>
    </lineage>
</organism>
<dbReference type="InterPro" id="IPR024071">
    <property type="entry name" value="S-Me-THD_C_sf"/>
</dbReference>
<dbReference type="InterPro" id="IPR048350">
    <property type="entry name" value="S-Me-THD-like_C"/>
</dbReference>
<gene>
    <name evidence="2" type="ORF">OLEAN_C32010</name>
</gene>
<proteinExistence type="predicted"/>
<reference evidence="2 3" key="1">
    <citation type="journal article" date="2013" name="Nat. Commun.">
        <title>Genome sequence and functional genomic analysis of the oil-degrading bacterium Oleispira antarctica.</title>
        <authorList>
            <person name="Kube M."/>
            <person name="Chernikova T.N."/>
            <person name="Al-Ramahi Y."/>
            <person name="Beloqui A."/>
            <person name="Lopez-Cortez N."/>
            <person name="Guazzaroni M.E."/>
            <person name="Heipieper H.J."/>
            <person name="Klages S."/>
            <person name="Kotsyurbenko O.R."/>
            <person name="Langer I."/>
            <person name="Nechitaylo T.Y."/>
            <person name="Lunsdorf H."/>
            <person name="Fernandez M."/>
            <person name="Juarez S."/>
            <person name="Ciordia S."/>
            <person name="Singer A."/>
            <person name="Kagan O."/>
            <person name="Egorova O."/>
            <person name="Petit P.A."/>
            <person name="Stogios P."/>
            <person name="Kim Y."/>
            <person name="Tchigvintsev A."/>
            <person name="Flick R."/>
            <person name="Denaro R."/>
            <person name="Genovese M."/>
            <person name="Albar J.P."/>
            <person name="Reva O.N."/>
            <person name="Martinez-Gomariz M."/>
            <person name="Tran H."/>
            <person name="Ferrer M."/>
            <person name="Savchenko A."/>
            <person name="Yakunin A.F."/>
            <person name="Yakimov M.M."/>
            <person name="Golyshina O.V."/>
            <person name="Reinhardt R."/>
            <person name="Golyshin P.N."/>
        </authorList>
    </citation>
    <scope>NUCLEOTIDE SEQUENCE [LARGE SCALE GENOMIC DNA]</scope>
</reference>
<feature type="domain" description="S-Me-THD-like C-terminal" evidence="1">
    <location>
        <begin position="40"/>
        <end position="115"/>
    </location>
</feature>
<dbReference type="STRING" id="698738.OLEAN_C32010"/>
<dbReference type="Pfam" id="PF20906">
    <property type="entry name" value="S-Me-THD_C"/>
    <property type="match status" value="1"/>
</dbReference>
<dbReference type="EMBL" id="FO203512">
    <property type="protein sequence ID" value="CCK77377.1"/>
    <property type="molecule type" value="Genomic_DNA"/>
</dbReference>
<dbReference type="Proteomes" id="UP000032749">
    <property type="component" value="Chromosome"/>
</dbReference>
<evidence type="ECO:0000259" key="1">
    <source>
        <dbReference type="Pfam" id="PF20906"/>
    </source>
</evidence>
<dbReference type="HOGENOM" id="CLU_1747778_0_0_6"/>
<dbReference type="SUPFAM" id="SSF160991">
    <property type="entry name" value="CV3147-like"/>
    <property type="match status" value="1"/>
</dbReference>
<evidence type="ECO:0000313" key="3">
    <source>
        <dbReference type="Proteomes" id="UP000032749"/>
    </source>
</evidence>
<evidence type="ECO:0000313" key="2">
    <source>
        <dbReference type="EMBL" id="CCK77377.1"/>
    </source>
</evidence>
<keyword evidence="3" id="KW-1185">Reference proteome</keyword>
<dbReference type="KEGG" id="oai:OLEAN_C32010"/>
<name>R4YQK1_OLEAN</name>
<dbReference type="AlphaFoldDB" id="R4YQK1"/>